<reference evidence="1" key="1">
    <citation type="journal article" date="2014" name="Front. Microbiol.">
        <title>High frequency of phylogenetically diverse reductive dehalogenase-homologous genes in deep subseafloor sedimentary metagenomes.</title>
        <authorList>
            <person name="Kawai M."/>
            <person name="Futagami T."/>
            <person name="Toyoda A."/>
            <person name="Takaki Y."/>
            <person name="Nishi S."/>
            <person name="Hori S."/>
            <person name="Arai W."/>
            <person name="Tsubouchi T."/>
            <person name="Morono Y."/>
            <person name="Uchiyama I."/>
            <person name="Ito T."/>
            <person name="Fujiyama A."/>
            <person name="Inagaki F."/>
            <person name="Takami H."/>
        </authorList>
    </citation>
    <scope>NUCLEOTIDE SEQUENCE</scope>
    <source>
        <strain evidence="1">Expedition CK06-06</strain>
    </source>
</reference>
<proteinExistence type="predicted"/>
<protein>
    <recommendedName>
        <fullName evidence="2">Macroglobulin domain-containing protein</fullName>
    </recommendedName>
</protein>
<comment type="caution">
    <text evidence="1">The sequence shown here is derived from an EMBL/GenBank/DDBJ whole genome shotgun (WGS) entry which is preliminary data.</text>
</comment>
<dbReference type="AlphaFoldDB" id="X0WC49"/>
<organism evidence="1">
    <name type="scientific">marine sediment metagenome</name>
    <dbReference type="NCBI Taxonomy" id="412755"/>
    <lineage>
        <taxon>unclassified sequences</taxon>
        <taxon>metagenomes</taxon>
        <taxon>ecological metagenomes</taxon>
    </lineage>
</organism>
<sequence length="134" mass="15060">MNEYEVGTTAKLDVVFKDANGEYTNPSVVSGWVYDPDGNQTVITDITNVSAGTYRGLYDIPATEGDYTYTYLGVTAGLDYKVVTSNFFVAVNYSNTDVDHLIPVLRFYLGDYETRRYLTDTLRASLIFAIRMLM</sequence>
<feature type="non-terminal residue" evidence="1">
    <location>
        <position position="134"/>
    </location>
</feature>
<gene>
    <name evidence="1" type="ORF">S01H1_73004</name>
</gene>
<evidence type="ECO:0000313" key="1">
    <source>
        <dbReference type="EMBL" id="GAG28230.1"/>
    </source>
</evidence>
<evidence type="ECO:0008006" key="2">
    <source>
        <dbReference type="Google" id="ProtNLM"/>
    </source>
</evidence>
<name>X0WC49_9ZZZZ</name>
<dbReference type="EMBL" id="BARS01048751">
    <property type="protein sequence ID" value="GAG28230.1"/>
    <property type="molecule type" value="Genomic_DNA"/>
</dbReference>
<accession>X0WC49</accession>